<dbReference type="NCBIfam" id="NF041522">
    <property type="entry name" value="TPR_sll0314"/>
    <property type="match status" value="1"/>
</dbReference>
<name>K9YLP7_CYASC</name>
<accession>K9YLP7</accession>
<gene>
    <name evidence="4" type="ordered locus">Cyast_1896</name>
</gene>
<proteinExistence type="predicted"/>
<dbReference type="Proteomes" id="UP000010483">
    <property type="component" value="Chromosome"/>
</dbReference>
<dbReference type="PROSITE" id="PS50005">
    <property type="entry name" value="TPR"/>
    <property type="match status" value="1"/>
</dbReference>
<dbReference type="AlphaFoldDB" id="K9YLP7"/>
<evidence type="ECO:0000256" key="2">
    <source>
        <dbReference type="ARBA" id="ARBA00022803"/>
    </source>
</evidence>
<dbReference type="Gene3D" id="1.25.40.10">
    <property type="entry name" value="Tetratricopeptide repeat domain"/>
    <property type="match status" value="2"/>
</dbReference>
<dbReference type="InterPro" id="IPR051012">
    <property type="entry name" value="CellSynth/LPSAsmb/PSIAsmb"/>
</dbReference>
<dbReference type="EMBL" id="CP003940">
    <property type="protein sequence ID" value="AFZ47851.1"/>
    <property type="molecule type" value="Genomic_DNA"/>
</dbReference>
<dbReference type="BioCyc" id="CSTA292563:G1353-1905-MONOMER"/>
<dbReference type="STRING" id="292563.Cyast_1896"/>
<dbReference type="SMART" id="SM00028">
    <property type="entry name" value="TPR"/>
    <property type="match status" value="2"/>
</dbReference>
<dbReference type="Pfam" id="PF13181">
    <property type="entry name" value="TPR_8"/>
    <property type="match status" value="1"/>
</dbReference>
<dbReference type="KEGG" id="csn:Cyast_1896"/>
<organism evidence="4 5">
    <name type="scientific">Cyanobacterium stanieri (strain ATCC 29140 / PCC 7202)</name>
    <dbReference type="NCBI Taxonomy" id="292563"/>
    <lineage>
        <taxon>Bacteria</taxon>
        <taxon>Bacillati</taxon>
        <taxon>Cyanobacteriota</taxon>
        <taxon>Cyanophyceae</taxon>
        <taxon>Oscillatoriophycideae</taxon>
        <taxon>Chroococcales</taxon>
        <taxon>Geminocystaceae</taxon>
        <taxon>Cyanobacterium</taxon>
    </lineage>
</organism>
<dbReference type="HOGENOM" id="CLU_914700_0_0_3"/>
<evidence type="ECO:0000313" key="5">
    <source>
        <dbReference type="Proteomes" id="UP000010483"/>
    </source>
</evidence>
<sequence length="315" mass="35525">MQDKSNKLVSSLFRVRRRGAFIFSTIALTTLSWGFSMGVGLAADPFRTNNARDIGEKTEQAFKALFEEGNYPRAKRLLDEAKQSETNDPLVPALRASLAYTEEDWSGMESYANETVRVARAIATADPLRSSLYLAVGNFLQGAHKFQTSGPMAAIGQLQSVFRYFEQAERIDRNDPELNLIKGYFNLILAVNLPFSSPTQAINQLQQFASPQYLVHRGIAIAYRDLKDFDQALTFANKAVQSTPNNPEIHYLRGQILREKGMRDNNVNTLEEALRSFDIAMEKIDQTPVEATQEPLRRDRTSTIEALARFRGFTE</sequence>
<reference evidence="5" key="1">
    <citation type="journal article" date="2013" name="Proc. Natl. Acad. Sci. U.S.A.">
        <title>Improving the coverage of the cyanobacterial phylum using diversity-driven genome sequencing.</title>
        <authorList>
            <person name="Shih P.M."/>
            <person name="Wu D."/>
            <person name="Latifi A."/>
            <person name="Axen S.D."/>
            <person name="Fewer D.P."/>
            <person name="Talla E."/>
            <person name="Calteau A."/>
            <person name="Cai F."/>
            <person name="Tandeau de Marsac N."/>
            <person name="Rippka R."/>
            <person name="Herdman M."/>
            <person name="Sivonen K."/>
            <person name="Coursin T."/>
            <person name="Laurent T."/>
            <person name="Goodwin L."/>
            <person name="Nolan M."/>
            <person name="Davenport K.W."/>
            <person name="Han C.S."/>
            <person name="Rubin E.M."/>
            <person name="Eisen J.A."/>
            <person name="Woyke T."/>
            <person name="Gugger M."/>
            <person name="Kerfeld C.A."/>
        </authorList>
    </citation>
    <scope>NUCLEOTIDE SEQUENCE [LARGE SCALE GENOMIC DNA]</scope>
    <source>
        <strain evidence="5">ATCC 29140 / PCC 7202</strain>
    </source>
</reference>
<protein>
    <submittedName>
        <fullName evidence="4">Tetratricopeptide repeat protein</fullName>
    </submittedName>
</protein>
<keyword evidence="1" id="KW-0677">Repeat</keyword>
<feature type="repeat" description="TPR" evidence="3">
    <location>
        <begin position="213"/>
        <end position="246"/>
    </location>
</feature>
<dbReference type="eggNOG" id="COG0457">
    <property type="taxonomic scope" value="Bacteria"/>
</dbReference>
<dbReference type="InterPro" id="IPR019734">
    <property type="entry name" value="TPR_rpt"/>
</dbReference>
<keyword evidence="2 3" id="KW-0802">TPR repeat</keyword>
<evidence type="ECO:0000313" key="4">
    <source>
        <dbReference type="EMBL" id="AFZ47851.1"/>
    </source>
</evidence>
<dbReference type="InterPro" id="IPR048173">
    <property type="entry name" value="Sll0314-like"/>
</dbReference>
<evidence type="ECO:0000256" key="3">
    <source>
        <dbReference type="PROSITE-ProRule" id="PRU00339"/>
    </source>
</evidence>
<dbReference type="PANTHER" id="PTHR45586:SF1">
    <property type="entry name" value="LIPOPOLYSACCHARIDE ASSEMBLY PROTEIN B"/>
    <property type="match status" value="1"/>
</dbReference>
<keyword evidence="5" id="KW-1185">Reference proteome</keyword>
<evidence type="ECO:0000256" key="1">
    <source>
        <dbReference type="ARBA" id="ARBA00022737"/>
    </source>
</evidence>
<dbReference type="PANTHER" id="PTHR45586">
    <property type="entry name" value="TPR REPEAT-CONTAINING PROTEIN PA4667"/>
    <property type="match status" value="1"/>
</dbReference>
<dbReference type="SUPFAM" id="SSF48452">
    <property type="entry name" value="TPR-like"/>
    <property type="match status" value="1"/>
</dbReference>
<dbReference type="InterPro" id="IPR011990">
    <property type="entry name" value="TPR-like_helical_dom_sf"/>
</dbReference>